<dbReference type="InterPro" id="IPR050793">
    <property type="entry name" value="CMP-NeuNAc_synthase"/>
</dbReference>
<dbReference type="InterPro" id="IPR023214">
    <property type="entry name" value="HAD_sf"/>
</dbReference>
<dbReference type="InterPro" id="IPR003329">
    <property type="entry name" value="Cytidylyl_trans"/>
</dbReference>
<dbReference type="InterPro" id="IPR029044">
    <property type="entry name" value="Nucleotide-diphossugar_trans"/>
</dbReference>
<feature type="region of interest" description="Disordered" evidence="5">
    <location>
        <begin position="1"/>
        <end position="20"/>
    </location>
</feature>
<dbReference type="Ensembl" id="ENSPMAT00000001258.1">
    <property type="protein sequence ID" value="ENSPMAP00000001253.1"/>
    <property type="gene ID" value="ENSPMAG00000001123.1"/>
</dbReference>
<accession>S4R7S3</accession>
<dbReference type="AlphaFoldDB" id="S4R7S3"/>
<organism evidence="6">
    <name type="scientific">Petromyzon marinus</name>
    <name type="common">Sea lamprey</name>
    <dbReference type="NCBI Taxonomy" id="7757"/>
    <lineage>
        <taxon>Eukaryota</taxon>
        <taxon>Metazoa</taxon>
        <taxon>Chordata</taxon>
        <taxon>Craniata</taxon>
        <taxon>Vertebrata</taxon>
        <taxon>Cyclostomata</taxon>
        <taxon>Hyperoartia</taxon>
        <taxon>Petromyzontiformes</taxon>
        <taxon>Petromyzontidae</taxon>
        <taxon>Petromyzon</taxon>
    </lineage>
</organism>
<dbReference type="EC" id="2.7.7.43" evidence="4"/>
<sequence length="471" mass="52028">PRCEVNFRRRSSSHPRGSFKRAAMASGGHLSALVLARGGSKGIPLKNIKPLAGVPLIGWVLRAAKHSAVFDSIWVSTDNDDIERVAKKFGAKVHRRSLEVSKDSTSSLETIQEFLKQHDEVDSVMNIQATSPCLHPEHLQEVISMFRSGQYDSIFSVVRRHHFRWQEVNIKGEASEGEVTVPLGHNPAKRLRRQDWSGELCENGSIYLATRKIIEDGYLQHGKVGYYEMKAEHSVDIDIDIDWPIAEQRVLCYGYCGEQQAAGIQLVVSAIDGCLTDDHLRVSSSGEEHSTFCASDMAAIRTLQGKGVEVRFLSDLNLTVHTKFAEKLGCKLKQGTADKLSQLNSWRVKLGLGWEQVAYFGYDSSDAGCLQKAGLSGVPLSAVSDLAKSYARFQSTLSGGQGAFRQFALFVQETNEKTKVGDNQNAPHHNAVDELAPSKQEASEKAKVKEDPPPKRHRKTHADGATHVETQ</sequence>
<name>S4R7S3_PETMA</name>
<feature type="compositionally biased region" description="Basic and acidic residues" evidence="5">
    <location>
        <begin position="461"/>
        <end position="471"/>
    </location>
</feature>
<dbReference type="Pfam" id="PF02348">
    <property type="entry name" value="CTP_transf_3"/>
    <property type="match status" value="1"/>
</dbReference>
<dbReference type="Gene3D" id="3.40.50.1000">
    <property type="entry name" value="HAD superfamily/HAD-like"/>
    <property type="match status" value="1"/>
</dbReference>
<feature type="region of interest" description="Disordered" evidence="5">
    <location>
        <begin position="418"/>
        <end position="471"/>
    </location>
</feature>
<dbReference type="GO" id="GO:0008781">
    <property type="term" value="F:N-acylneuraminate cytidylyltransferase activity"/>
    <property type="evidence" value="ECO:0007669"/>
    <property type="project" value="UniProtKB-EC"/>
</dbReference>
<comment type="similarity">
    <text evidence="3">Belongs to the CMP-NeuNAc synthase family.</text>
</comment>
<dbReference type="CDD" id="cd02513">
    <property type="entry name" value="CMP-NeuAc_Synthase"/>
    <property type="match status" value="1"/>
</dbReference>
<dbReference type="UniPathway" id="UPA00628"/>
<dbReference type="FunFam" id="3.90.550.10:FF:000074">
    <property type="entry name" value="N-acylneuraminate cytidylyltransferase A"/>
    <property type="match status" value="1"/>
</dbReference>
<dbReference type="PANTHER" id="PTHR21485:SF3">
    <property type="entry name" value="N-ACYLNEURAMINATE CYTIDYLYLTRANSFERASE"/>
    <property type="match status" value="1"/>
</dbReference>
<evidence type="ECO:0000313" key="6">
    <source>
        <dbReference type="Ensembl" id="ENSPMAP00000001253.1"/>
    </source>
</evidence>
<dbReference type="GeneTree" id="ENSGT00390000004237"/>
<dbReference type="STRING" id="7757.ENSPMAP00000001253"/>
<dbReference type="InterPro" id="IPR036412">
    <property type="entry name" value="HAD-like_sf"/>
</dbReference>
<dbReference type="SUPFAM" id="SSF53448">
    <property type="entry name" value="Nucleotide-diphospho-sugar transferases"/>
    <property type="match status" value="1"/>
</dbReference>
<dbReference type="SUPFAM" id="SSF56784">
    <property type="entry name" value="HAD-like"/>
    <property type="match status" value="1"/>
</dbReference>
<comment type="pathway">
    <text evidence="2">Amino-sugar metabolism; N-acetylneuraminate metabolism.</text>
</comment>
<evidence type="ECO:0000256" key="2">
    <source>
        <dbReference type="ARBA" id="ARBA00005141"/>
    </source>
</evidence>
<dbReference type="GO" id="GO:0006054">
    <property type="term" value="P:N-acetylneuraminate metabolic process"/>
    <property type="evidence" value="ECO:0007669"/>
    <property type="project" value="UniProtKB-UniPathway"/>
</dbReference>
<protein>
    <recommendedName>
        <fullName evidence="4">N-acylneuraminate cytidylyltransferase</fullName>
        <ecNumber evidence="4">2.7.7.43</ecNumber>
    </recommendedName>
</protein>
<evidence type="ECO:0000256" key="4">
    <source>
        <dbReference type="ARBA" id="ARBA00012491"/>
    </source>
</evidence>
<evidence type="ECO:0000256" key="5">
    <source>
        <dbReference type="SAM" id="MobiDB-lite"/>
    </source>
</evidence>
<evidence type="ECO:0000256" key="3">
    <source>
        <dbReference type="ARBA" id="ARBA00010726"/>
    </source>
</evidence>
<feature type="compositionally biased region" description="Basic residues" evidence="5">
    <location>
        <begin position="8"/>
        <end position="19"/>
    </location>
</feature>
<proteinExistence type="inferred from homology"/>
<evidence type="ECO:0000256" key="1">
    <source>
        <dbReference type="ARBA" id="ARBA00001862"/>
    </source>
</evidence>
<comment type="catalytic activity">
    <reaction evidence="1">
        <text>an N-acylneuraminate + CTP = a CMP-N-acyl-beta-neuraminate + diphosphate</text>
        <dbReference type="Rhea" id="RHEA:11344"/>
        <dbReference type="ChEBI" id="CHEBI:33019"/>
        <dbReference type="ChEBI" id="CHEBI:37563"/>
        <dbReference type="ChEBI" id="CHEBI:60073"/>
        <dbReference type="ChEBI" id="CHEBI:68671"/>
        <dbReference type="EC" id="2.7.7.43"/>
    </reaction>
</comment>
<reference evidence="6" key="1">
    <citation type="submission" date="2025-08" db="UniProtKB">
        <authorList>
            <consortium name="Ensembl"/>
        </authorList>
    </citation>
    <scope>IDENTIFICATION</scope>
</reference>
<feature type="compositionally biased region" description="Basic and acidic residues" evidence="5">
    <location>
        <begin position="441"/>
        <end position="454"/>
    </location>
</feature>
<dbReference type="PANTHER" id="PTHR21485">
    <property type="entry name" value="HAD SUPERFAMILY MEMBERS CMAS AND KDSC"/>
    <property type="match status" value="1"/>
</dbReference>
<dbReference type="OMA" id="NVICHIQ"/>
<dbReference type="Gene3D" id="3.90.550.10">
    <property type="entry name" value="Spore Coat Polysaccharide Biosynthesis Protein SpsA, Chain A"/>
    <property type="match status" value="1"/>
</dbReference>
<reference evidence="6" key="2">
    <citation type="submission" date="2025-09" db="UniProtKB">
        <authorList>
            <consortium name="Ensembl"/>
        </authorList>
    </citation>
    <scope>IDENTIFICATION</scope>
</reference>
<dbReference type="HOGENOM" id="CLU_042930_0_1_1"/>